<dbReference type="HAMAP" id="MF_01400">
    <property type="entry name" value="MsrB"/>
    <property type="match status" value="1"/>
</dbReference>
<dbReference type="EC" id="1.8.4.12" evidence="3"/>
<name>A0A1C6H949_9FIRM</name>
<feature type="region of interest" description="Disordered" evidence="4">
    <location>
        <begin position="1"/>
        <end position="30"/>
    </location>
</feature>
<evidence type="ECO:0000259" key="5">
    <source>
        <dbReference type="PROSITE" id="PS51790"/>
    </source>
</evidence>
<dbReference type="FunFam" id="2.170.150.20:FF:000003">
    <property type="entry name" value="Peptide methionine sulfoxide reductase MsrB"/>
    <property type="match status" value="1"/>
</dbReference>
<dbReference type="GO" id="GO:0030091">
    <property type="term" value="P:protein repair"/>
    <property type="evidence" value="ECO:0007669"/>
    <property type="project" value="InterPro"/>
</dbReference>
<dbReference type="PANTHER" id="PTHR10173:SF59">
    <property type="entry name" value="PEPTIDE METHIONINE SULFOXIDE REDUCTASE MSRA_MSRB"/>
    <property type="match status" value="1"/>
</dbReference>
<dbReference type="GO" id="GO:0006979">
    <property type="term" value="P:response to oxidative stress"/>
    <property type="evidence" value="ECO:0007669"/>
    <property type="project" value="InterPro"/>
</dbReference>
<dbReference type="AlphaFoldDB" id="A0A1C6H949"/>
<dbReference type="GO" id="GO:0033743">
    <property type="term" value="F:peptide-methionine (R)-S-oxide reductase activity"/>
    <property type="evidence" value="ECO:0007669"/>
    <property type="project" value="UniProtKB-UniRule"/>
</dbReference>
<dbReference type="PANTHER" id="PTHR10173">
    <property type="entry name" value="METHIONINE SULFOXIDE REDUCTASE"/>
    <property type="match status" value="1"/>
</dbReference>
<evidence type="ECO:0000313" key="6">
    <source>
        <dbReference type="EMBL" id="SCJ54232.1"/>
    </source>
</evidence>
<organism evidence="6">
    <name type="scientific">uncultured Anaerotruncus sp</name>
    <dbReference type="NCBI Taxonomy" id="905011"/>
    <lineage>
        <taxon>Bacteria</taxon>
        <taxon>Bacillati</taxon>
        <taxon>Bacillota</taxon>
        <taxon>Clostridia</taxon>
        <taxon>Eubacteriales</taxon>
        <taxon>Oscillospiraceae</taxon>
        <taxon>Anaerotruncus</taxon>
        <taxon>environmental samples</taxon>
    </lineage>
</organism>
<evidence type="ECO:0000256" key="3">
    <source>
        <dbReference type="HAMAP-Rule" id="MF_01400"/>
    </source>
</evidence>
<dbReference type="InterPro" id="IPR028427">
    <property type="entry name" value="Met_Sox_Rdtase_MsrB"/>
</dbReference>
<gene>
    <name evidence="6" type="primary">msrAB</name>
    <name evidence="3" type="synonym">msrB</name>
    <name evidence="6" type="ORF">SAMEA3545359_00747</name>
</gene>
<comment type="caution">
    <text evidence="3">Lacks conserved residue(s) required for the propagation of feature annotation.</text>
</comment>
<keyword evidence="1 3" id="KW-0560">Oxidoreductase</keyword>
<dbReference type="SUPFAM" id="SSF51316">
    <property type="entry name" value="Mss4-like"/>
    <property type="match status" value="1"/>
</dbReference>
<comment type="catalytic activity">
    <reaction evidence="2 3">
        <text>L-methionyl-[protein] + [thioredoxin]-disulfide + H2O = L-methionyl-(R)-S-oxide-[protein] + [thioredoxin]-dithiol</text>
        <dbReference type="Rhea" id="RHEA:24164"/>
        <dbReference type="Rhea" id="RHEA-COMP:10698"/>
        <dbReference type="Rhea" id="RHEA-COMP:10700"/>
        <dbReference type="Rhea" id="RHEA-COMP:12313"/>
        <dbReference type="Rhea" id="RHEA-COMP:12314"/>
        <dbReference type="ChEBI" id="CHEBI:15377"/>
        <dbReference type="ChEBI" id="CHEBI:16044"/>
        <dbReference type="ChEBI" id="CHEBI:29950"/>
        <dbReference type="ChEBI" id="CHEBI:45764"/>
        <dbReference type="ChEBI" id="CHEBI:50058"/>
        <dbReference type="EC" id="1.8.4.12"/>
    </reaction>
</comment>
<dbReference type="NCBIfam" id="TIGR00357">
    <property type="entry name" value="peptide-methionine (R)-S-oxide reductase MsrB"/>
    <property type="match status" value="1"/>
</dbReference>
<feature type="active site" description="Nucleophile" evidence="3">
    <location>
        <position position="133"/>
    </location>
</feature>
<accession>A0A1C6H949</accession>
<dbReference type="Pfam" id="PF01641">
    <property type="entry name" value="SelR"/>
    <property type="match status" value="1"/>
</dbReference>
<evidence type="ECO:0000256" key="4">
    <source>
        <dbReference type="SAM" id="MobiDB-lite"/>
    </source>
</evidence>
<comment type="similarity">
    <text evidence="3">Belongs to the MsrB Met sulfoxide reductase family.</text>
</comment>
<dbReference type="GO" id="GO:0005737">
    <property type="term" value="C:cytoplasm"/>
    <property type="evidence" value="ECO:0007669"/>
    <property type="project" value="TreeGrafter"/>
</dbReference>
<dbReference type="Gene3D" id="2.170.150.20">
    <property type="entry name" value="Peptide methionine sulfoxide reductase"/>
    <property type="match status" value="1"/>
</dbReference>
<dbReference type="InterPro" id="IPR011057">
    <property type="entry name" value="Mss4-like_sf"/>
</dbReference>
<sequence length="161" mass="18324">MPIQPSEQRPKQPVRYTRPSDAQLKKRLTPQQFAVVRKDHTEEPYSSSYWQEQRPGIYVDIATGEPLFCSNDKFDAGCGWPSFTRPIRQDLLEERPDHSLGMCRTEVRSKLGDSHLGHVFDDGPAERGGLRYCINAAALRFIPKSEMQRAGYGYLLPLVDG</sequence>
<dbReference type="EMBL" id="FMHG01000001">
    <property type="protein sequence ID" value="SCJ54232.1"/>
    <property type="molecule type" value="Genomic_DNA"/>
</dbReference>
<feature type="domain" description="MsrB" evidence="5">
    <location>
        <begin position="21"/>
        <end position="144"/>
    </location>
</feature>
<evidence type="ECO:0000256" key="2">
    <source>
        <dbReference type="ARBA" id="ARBA00048488"/>
    </source>
</evidence>
<proteinExistence type="inferred from homology"/>
<dbReference type="InterPro" id="IPR002579">
    <property type="entry name" value="Met_Sox_Rdtase_MsrB_dom"/>
</dbReference>
<evidence type="ECO:0000256" key="1">
    <source>
        <dbReference type="ARBA" id="ARBA00023002"/>
    </source>
</evidence>
<reference evidence="6" key="1">
    <citation type="submission" date="2015-09" db="EMBL/GenBank/DDBJ databases">
        <authorList>
            <consortium name="Pathogen Informatics"/>
        </authorList>
    </citation>
    <scope>NUCLEOTIDE SEQUENCE</scope>
    <source>
        <strain evidence="6">2789STDY5834896</strain>
    </source>
</reference>
<protein>
    <recommendedName>
        <fullName evidence="3">Peptide methionine sulfoxide reductase MsrB</fullName>
        <ecNumber evidence="3">1.8.4.12</ecNumber>
    </recommendedName>
    <alternativeName>
        <fullName evidence="3">Peptide-methionine (R)-S-oxide reductase</fullName>
    </alternativeName>
</protein>
<dbReference type="PROSITE" id="PS51790">
    <property type="entry name" value="MSRB"/>
    <property type="match status" value="1"/>
</dbReference>